<dbReference type="Proteomes" id="UP000247811">
    <property type="component" value="Unassembled WGS sequence"/>
</dbReference>
<keyword evidence="2" id="KW-1185">Reference proteome</keyword>
<protein>
    <submittedName>
        <fullName evidence="1">Endonuclease V</fullName>
    </submittedName>
</protein>
<keyword evidence="1" id="KW-0540">Nuclease</keyword>
<evidence type="ECO:0000313" key="2">
    <source>
        <dbReference type="Proteomes" id="UP000247811"/>
    </source>
</evidence>
<proteinExistence type="predicted"/>
<name>A0A318H280_9BURK</name>
<evidence type="ECO:0000313" key="1">
    <source>
        <dbReference type="EMBL" id="PXW97440.1"/>
    </source>
</evidence>
<dbReference type="GO" id="GO:0004519">
    <property type="term" value="F:endonuclease activity"/>
    <property type="evidence" value="ECO:0007669"/>
    <property type="project" value="UniProtKB-KW"/>
</dbReference>
<dbReference type="AlphaFoldDB" id="A0A318H280"/>
<dbReference type="OrthoDB" id="2593273at2"/>
<sequence length="166" mass="17814">MKLAVAVHHDGAGALVAAVAFDAWDANEASQTWTTRIAEVEQVKPVRGQPDLRDLPCLLQLLREHALQPELIVIDGCVHLDPTGTPGLGHHLHQALGGSVAVIGASKASMPQMPAQFEVHREEEGRPLIVTCVGIDLGAAKARLRMMHGKRRVPTLLKLVGRMAKG</sequence>
<comment type="caution">
    <text evidence="1">The sequence shown here is derived from an EMBL/GenBank/DDBJ whole genome shotgun (WGS) entry which is preliminary data.</text>
</comment>
<dbReference type="RefSeq" id="WP_110399843.1">
    <property type="nucleotide sequence ID" value="NZ_QJJS01000004.1"/>
</dbReference>
<dbReference type="EMBL" id="QJJS01000004">
    <property type="protein sequence ID" value="PXW97440.1"/>
    <property type="molecule type" value="Genomic_DNA"/>
</dbReference>
<organism evidence="1 2">
    <name type="scientific">Sphaerotilus hippei</name>
    <dbReference type="NCBI Taxonomy" id="744406"/>
    <lineage>
        <taxon>Bacteria</taxon>
        <taxon>Pseudomonadati</taxon>
        <taxon>Pseudomonadota</taxon>
        <taxon>Betaproteobacteria</taxon>
        <taxon>Burkholderiales</taxon>
        <taxon>Sphaerotilaceae</taxon>
        <taxon>Sphaerotilus</taxon>
    </lineage>
</organism>
<accession>A0A318H280</accession>
<keyword evidence="1" id="KW-0255">Endonuclease</keyword>
<dbReference type="Gene3D" id="3.30.2170.10">
    <property type="entry name" value="archaeoglobus fulgidus dsm 4304 superfamily"/>
    <property type="match status" value="1"/>
</dbReference>
<gene>
    <name evidence="1" type="ORF">C7444_10441</name>
</gene>
<reference evidence="1 2" key="1">
    <citation type="submission" date="2018-05" db="EMBL/GenBank/DDBJ databases">
        <title>Genomic Encyclopedia of Type Strains, Phase IV (KMG-IV): sequencing the most valuable type-strain genomes for metagenomic binning, comparative biology and taxonomic classification.</title>
        <authorList>
            <person name="Goeker M."/>
        </authorList>
    </citation>
    <scope>NUCLEOTIDE SEQUENCE [LARGE SCALE GENOMIC DNA]</scope>
    <source>
        <strain evidence="1 2">DSM 566</strain>
    </source>
</reference>
<keyword evidence="1" id="KW-0378">Hydrolase</keyword>